<dbReference type="SUPFAM" id="SSF51604">
    <property type="entry name" value="Enolase C-terminal domain-like"/>
    <property type="match status" value="1"/>
</dbReference>
<dbReference type="SFLD" id="SFLDG00179">
    <property type="entry name" value="mandelate_racemase"/>
    <property type="match status" value="1"/>
</dbReference>
<dbReference type="SMART" id="SM00922">
    <property type="entry name" value="MR_MLE"/>
    <property type="match status" value="1"/>
</dbReference>
<dbReference type="Proteomes" id="UP000184211">
    <property type="component" value="Unassembled WGS sequence"/>
</dbReference>
<sequence>MASEMNKITRIETFTVPPRWIFVRVETDDGTVGWGEAIVPKRKSGIVGTISDLAQNLIGRDVSTITHFAQSLRKGSFFRDGPVLSSALAGIEIALWDIKGKQLSAPIYELKGGSVRDKIQSYGWINGETTDALVAHAKKRVEQGFDAVKLTPKASIAPLRAHEEIDDLCQRISSVRDALGAEIGIAVDLHGRFSRASLKPLIKELDAFSLMWIEEAFVPDYDENLAHLARACPHIPIATGERLITPGQFKRLMDAGTVDIVQPDISLTGLSNLEMVARLAEIYDVLVAPHSPNGPMCLAASMQVGFSCPSVTIQETSWGLDYKQSHKTSNKGEMSDYVLNSDVLMPVDGWLPQPKGPGLGLEVDEKAVRAAHADWTISDANWAHPDGSFAEW</sequence>
<dbReference type="STRING" id="870908.SAMN04488044_2125"/>
<keyword evidence="4" id="KW-1185">Reference proteome</keyword>
<dbReference type="InterPro" id="IPR013342">
    <property type="entry name" value="Mandelate_racemase_C"/>
</dbReference>
<dbReference type="AlphaFoldDB" id="A0A1M5QWW4"/>
<proteinExistence type="predicted"/>
<dbReference type="EMBL" id="FQWM01000003">
    <property type="protein sequence ID" value="SHH18376.1"/>
    <property type="molecule type" value="Genomic_DNA"/>
</dbReference>
<organism evidence="3 4">
    <name type="scientific">Cognatishimia maritima</name>
    <dbReference type="NCBI Taxonomy" id="870908"/>
    <lineage>
        <taxon>Bacteria</taxon>
        <taxon>Pseudomonadati</taxon>
        <taxon>Pseudomonadota</taxon>
        <taxon>Alphaproteobacteria</taxon>
        <taxon>Rhodobacterales</taxon>
        <taxon>Paracoccaceae</taxon>
        <taxon>Cognatishimia</taxon>
    </lineage>
</organism>
<accession>A0A1M5QWW4</accession>
<dbReference type="SFLD" id="SFLDS00001">
    <property type="entry name" value="Enolase"/>
    <property type="match status" value="1"/>
</dbReference>
<dbReference type="PANTHER" id="PTHR48080:SF2">
    <property type="entry name" value="D-GALACTONATE DEHYDRATASE"/>
    <property type="match status" value="1"/>
</dbReference>
<dbReference type="InterPro" id="IPR029065">
    <property type="entry name" value="Enolase_C-like"/>
</dbReference>
<gene>
    <name evidence="3" type="ORF">SAMN04488044_2125</name>
</gene>
<dbReference type="Gene3D" id="3.20.20.120">
    <property type="entry name" value="Enolase-like C-terminal domain"/>
    <property type="match status" value="1"/>
</dbReference>
<evidence type="ECO:0000313" key="4">
    <source>
        <dbReference type="Proteomes" id="UP000184211"/>
    </source>
</evidence>
<protein>
    <submittedName>
        <fullName evidence="3">Galactonate dehydratase</fullName>
    </submittedName>
</protein>
<evidence type="ECO:0000313" key="3">
    <source>
        <dbReference type="EMBL" id="SHH18376.1"/>
    </source>
</evidence>
<dbReference type="PANTHER" id="PTHR48080">
    <property type="entry name" value="D-GALACTONATE DEHYDRATASE-RELATED"/>
    <property type="match status" value="1"/>
</dbReference>
<dbReference type="InterPro" id="IPR034593">
    <property type="entry name" value="DgoD-like"/>
</dbReference>
<dbReference type="GO" id="GO:0016829">
    <property type="term" value="F:lyase activity"/>
    <property type="evidence" value="ECO:0007669"/>
    <property type="project" value="UniProtKB-KW"/>
</dbReference>
<evidence type="ECO:0000259" key="2">
    <source>
        <dbReference type="SMART" id="SM00922"/>
    </source>
</evidence>
<dbReference type="Pfam" id="PF02746">
    <property type="entry name" value="MR_MLE_N"/>
    <property type="match status" value="1"/>
</dbReference>
<dbReference type="InterPro" id="IPR036849">
    <property type="entry name" value="Enolase-like_C_sf"/>
</dbReference>
<dbReference type="Gene3D" id="3.30.390.10">
    <property type="entry name" value="Enolase-like, N-terminal domain"/>
    <property type="match status" value="1"/>
</dbReference>
<dbReference type="InterPro" id="IPR013341">
    <property type="entry name" value="Mandelate_racemase_N_dom"/>
</dbReference>
<dbReference type="SUPFAM" id="SSF54826">
    <property type="entry name" value="Enolase N-terminal domain-like"/>
    <property type="match status" value="1"/>
</dbReference>
<keyword evidence="1" id="KW-0456">Lyase</keyword>
<evidence type="ECO:0000256" key="1">
    <source>
        <dbReference type="ARBA" id="ARBA00023239"/>
    </source>
</evidence>
<reference evidence="4" key="1">
    <citation type="submission" date="2016-11" db="EMBL/GenBank/DDBJ databases">
        <authorList>
            <person name="Varghese N."/>
            <person name="Submissions S."/>
        </authorList>
    </citation>
    <scope>NUCLEOTIDE SEQUENCE [LARGE SCALE GENOMIC DNA]</scope>
    <source>
        <strain evidence="4">DSM 28223</strain>
    </source>
</reference>
<dbReference type="InterPro" id="IPR029017">
    <property type="entry name" value="Enolase-like_N"/>
</dbReference>
<dbReference type="OrthoDB" id="9802699at2"/>
<dbReference type="Pfam" id="PF13378">
    <property type="entry name" value="MR_MLE_C"/>
    <property type="match status" value="1"/>
</dbReference>
<name>A0A1M5QWW4_9RHOB</name>
<dbReference type="NCBIfam" id="NF010624">
    <property type="entry name" value="PRK14017.1"/>
    <property type="match status" value="1"/>
</dbReference>
<feature type="domain" description="Mandelate racemase/muconate lactonizing enzyme C-terminal" evidence="2">
    <location>
        <begin position="130"/>
        <end position="238"/>
    </location>
</feature>